<feature type="binding site" evidence="5">
    <location>
        <position position="54"/>
    </location>
    <ligand>
        <name>ATP</name>
        <dbReference type="ChEBI" id="CHEBI:30616"/>
    </ligand>
</feature>
<evidence type="ECO:0000256" key="3">
    <source>
        <dbReference type="ARBA" id="ARBA00022777"/>
    </source>
</evidence>
<dbReference type="InterPro" id="IPR011009">
    <property type="entry name" value="Kinase-like_dom_sf"/>
</dbReference>
<dbReference type="FunFam" id="3.30.200.20:FF:000706">
    <property type="entry name" value="Protein kinase"/>
    <property type="match status" value="1"/>
</dbReference>
<dbReference type="Gene3D" id="3.30.200.20">
    <property type="entry name" value="Phosphorylase Kinase, domain 1"/>
    <property type="match status" value="1"/>
</dbReference>
<evidence type="ECO:0000256" key="2">
    <source>
        <dbReference type="ARBA" id="ARBA00022741"/>
    </source>
</evidence>
<proteinExistence type="predicted"/>
<dbReference type="InterPro" id="IPR000719">
    <property type="entry name" value="Prot_kinase_dom"/>
</dbReference>
<dbReference type="GO" id="GO:0005737">
    <property type="term" value="C:cytoplasm"/>
    <property type="evidence" value="ECO:0007669"/>
    <property type="project" value="TreeGrafter"/>
</dbReference>
<evidence type="ECO:0000256" key="5">
    <source>
        <dbReference type="PROSITE-ProRule" id="PRU10141"/>
    </source>
</evidence>
<comment type="caution">
    <text evidence="7">The sequence shown here is derived from an EMBL/GenBank/DDBJ whole genome shotgun (WGS) entry which is preliminary data.</text>
</comment>
<gene>
    <name evidence="7" type="ORF">PMAYCL1PPCAC_25099</name>
</gene>
<keyword evidence="4 5" id="KW-0067">ATP-binding</keyword>
<dbReference type="PANTHER" id="PTHR11042:SF91">
    <property type="entry name" value="EUKARYOTIC TRANSLATION INITIATION FACTOR 2-ALPHA KINASE"/>
    <property type="match status" value="1"/>
</dbReference>
<feature type="non-terminal residue" evidence="7">
    <location>
        <position position="1"/>
    </location>
</feature>
<keyword evidence="3" id="KW-0418">Kinase</keyword>
<evidence type="ECO:0000259" key="6">
    <source>
        <dbReference type="PROSITE" id="PS50011"/>
    </source>
</evidence>
<evidence type="ECO:0000313" key="8">
    <source>
        <dbReference type="Proteomes" id="UP001328107"/>
    </source>
</evidence>
<dbReference type="InterPro" id="IPR017441">
    <property type="entry name" value="Protein_kinase_ATP_BS"/>
</dbReference>
<organism evidence="7 8">
    <name type="scientific">Pristionchus mayeri</name>
    <dbReference type="NCBI Taxonomy" id="1317129"/>
    <lineage>
        <taxon>Eukaryota</taxon>
        <taxon>Metazoa</taxon>
        <taxon>Ecdysozoa</taxon>
        <taxon>Nematoda</taxon>
        <taxon>Chromadorea</taxon>
        <taxon>Rhabditida</taxon>
        <taxon>Rhabditina</taxon>
        <taxon>Diplogasteromorpha</taxon>
        <taxon>Diplogasteroidea</taxon>
        <taxon>Neodiplogasteridae</taxon>
        <taxon>Pristionchus</taxon>
    </lineage>
</organism>
<dbReference type="EMBL" id="BTRK01000005">
    <property type="protein sequence ID" value="GMR54904.1"/>
    <property type="molecule type" value="Genomic_DNA"/>
</dbReference>
<dbReference type="SMART" id="SM00220">
    <property type="entry name" value="S_TKc"/>
    <property type="match status" value="1"/>
</dbReference>
<dbReference type="PROSITE" id="PS00107">
    <property type="entry name" value="PROTEIN_KINASE_ATP"/>
    <property type="match status" value="1"/>
</dbReference>
<dbReference type="PROSITE" id="PS50011">
    <property type="entry name" value="PROTEIN_KINASE_DOM"/>
    <property type="match status" value="1"/>
</dbReference>
<dbReference type="AlphaFoldDB" id="A0AAN5D211"/>
<evidence type="ECO:0000256" key="4">
    <source>
        <dbReference type="ARBA" id="ARBA00022840"/>
    </source>
</evidence>
<sequence length="237" mass="27561">FRQLSSPRKPDTEYSSKFQKNFKPVKILGQGGFGIVFQVEEIIAKEVKCQFAIKRIPLSIDEKDISYALREVSALVSFDHPGIVRFYHSWIEQPPTGWQNQYDNKLLEELNYNKEVPYKDDSAFLYIKMDLCRSTLQEWLSQKISRDMNTMKKWFVQIVSAVSYIHKKGRIHRDLKPSNILFNADDRLKVADLGIVTEEENVGTESEPSTRSRTIDRFSKREAMRGTAERLMSLRSG</sequence>
<dbReference type="GO" id="GO:0005634">
    <property type="term" value="C:nucleus"/>
    <property type="evidence" value="ECO:0007669"/>
    <property type="project" value="TreeGrafter"/>
</dbReference>
<keyword evidence="1" id="KW-0808">Transferase</keyword>
<dbReference type="SUPFAM" id="SSF56112">
    <property type="entry name" value="Protein kinase-like (PK-like)"/>
    <property type="match status" value="1"/>
</dbReference>
<keyword evidence="8" id="KW-1185">Reference proteome</keyword>
<evidence type="ECO:0000313" key="7">
    <source>
        <dbReference type="EMBL" id="GMR54904.1"/>
    </source>
</evidence>
<dbReference type="Gene3D" id="1.10.510.10">
    <property type="entry name" value="Transferase(Phosphotransferase) domain 1"/>
    <property type="match status" value="1"/>
</dbReference>
<dbReference type="GO" id="GO:0005524">
    <property type="term" value="F:ATP binding"/>
    <property type="evidence" value="ECO:0007669"/>
    <property type="project" value="UniProtKB-UniRule"/>
</dbReference>
<reference evidence="8" key="1">
    <citation type="submission" date="2022-10" db="EMBL/GenBank/DDBJ databases">
        <title>Genome assembly of Pristionchus species.</title>
        <authorList>
            <person name="Yoshida K."/>
            <person name="Sommer R.J."/>
        </authorList>
    </citation>
    <scope>NUCLEOTIDE SEQUENCE [LARGE SCALE GENOMIC DNA]</scope>
    <source>
        <strain evidence="8">RS5460</strain>
    </source>
</reference>
<dbReference type="InterPro" id="IPR050339">
    <property type="entry name" value="CC_SR_Kinase"/>
</dbReference>
<feature type="domain" description="Protein kinase" evidence="6">
    <location>
        <begin position="22"/>
        <end position="237"/>
    </location>
</feature>
<accession>A0AAN5D211</accession>
<dbReference type="PANTHER" id="PTHR11042">
    <property type="entry name" value="EUKARYOTIC TRANSLATION INITIATION FACTOR 2-ALPHA KINASE EIF2-ALPHA KINASE -RELATED"/>
    <property type="match status" value="1"/>
</dbReference>
<dbReference type="GO" id="GO:0004694">
    <property type="term" value="F:eukaryotic translation initiation factor 2alpha kinase activity"/>
    <property type="evidence" value="ECO:0007669"/>
    <property type="project" value="TreeGrafter"/>
</dbReference>
<dbReference type="Pfam" id="PF00069">
    <property type="entry name" value="Pkinase"/>
    <property type="match status" value="1"/>
</dbReference>
<name>A0AAN5D211_9BILA</name>
<evidence type="ECO:0000256" key="1">
    <source>
        <dbReference type="ARBA" id="ARBA00022679"/>
    </source>
</evidence>
<dbReference type="Proteomes" id="UP001328107">
    <property type="component" value="Unassembled WGS sequence"/>
</dbReference>
<keyword evidence="2 5" id="KW-0547">Nucleotide-binding</keyword>
<protein>
    <recommendedName>
        <fullName evidence="6">Protein kinase domain-containing protein</fullName>
    </recommendedName>
</protein>